<protein>
    <submittedName>
        <fullName evidence="1">Uncharacterized protein</fullName>
    </submittedName>
</protein>
<sequence length="50" mass="6026">MHKEAFLTQIFINEFWDECLWVNLDIKSCRPAIASWFLLQAIGRMYEFSL</sequence>
<accession>A0A0S7C1S4</accession>
<evidence type="ECO:0000313" key="2">
    <source>
        <dbReference type="Proteomes" id="UP000053091"/>
    </source>
</evidence>
<evidence type="ECO:0000313" key="1">
    <source>
        <dbReference type="EMBL" id="GAP42639.1"/>
    </source>
</evidence>
<reference evidence="1" key="1">
    <citation type="journal article" date="2015" name="Genome Announc.">
        <title>Draft Genome Sequence of Bacteroidales Strain TBC1, a Novel Isolate from a Methanogenic Wastewater Treatment System.</title>
        <authorList>
            <person name="Tourlousse D.M."/>
            <person name="Matsuura N."/>
            <person name="Sun L."/>
            <person name="Toyonaga M."/>
            <person name="Kuroda K."/>
            <person name="Ohashi A."/>
            <person name="Cruz R."/>
            <person name="Yamaguchi T."/>
            <person name="Sekiguchi Y."/>
        </authorList>
    </citation>
    <scope>NUCLEOTIDE SEQUENCE [LARGE SCALE GENOMIC DNA]</scope>
    <source>
        <strain evidence="1">TBC1</strain>
    </source>
</reference>
<keyword evidence="2" id="KW-1185">Reference proteome</keyword>
<organism evidence="1">
    <name type="scientific">Lentimicrobium saccharophilum</name>
    <dbReference type="NCBI Taxonomy" id="1678841"/>
    <lineage>
        <taxon>Bacteria</taxon>
        <taxon>Pseudomonadati</taxon>
        <taxon>Bacteroidota</taxon>
        <taxon>Bacteroidia</taxon>
        <taxon>Bacteroidales</taxon>
        <taxon>Lentimicrobiaceae</taxon>
        <taxon>Lentimicrobium</taxon>
    </lineage>
</organism>
<gene>
    <name evidence="1" type="ORF">TBC1_11771</name>
</gene>
<proteinExistence type="predicted"/>
<name>A0A0S7C1S4_9BACT</name>
<dbReference type="EMBL" id="DF968182">
    <property type="protein sequence ID" value="GAP42639.1"/>
    <property type="molecule type" value="Genomic_DNA"/>
</dbReference>
<dbReference type="AlphaFoldDB" id="A0A0S7C1S4"/>
<dbReference type="Proteomes" id="UP000053091">
    <property type="component" value="Unassembled WGS sequence"/>
</dbReference>